<comment type="caution">
    <text evidence="1">The sequence shown here is derived from an EMBL/GenBank/DDBJ whole genome shotgun (WGS) entry which is preliminary data.</text>
</comment>
<accession>A0AAV4N5L6</accession>
<dbReference type="AlphaFoldDB" id="A0AAV4N5L6"/>
<organism evidence="1 2">
    <name type="scientific">Caerostris extrusa</name>
    <name type="common">Bark spider</name>
    <name type="synonym">Caerostris bankana</name>
    <dbReference type="NCBI Taxonomy" id="172846"/>
    <lineage>
        <taxon>Eukaryota</taxon>
        <taxon>Metazoa</taxon>
        <taxon>Ecdysozoa</taxon>
        <taxon>Arthropoda</taxon>
        <taxon>Chelicerata</taxon>
        <taxon>Arachnida</taxon>
        <taxon>Araneae</taxon>
        <taxon>Araneomorphae</taxon>
        <taxon>Entelegynae</taxon>
        <taxon>Araneoidea</taxon>
        <taxon>Araneidae</taxon>
        <taxon>Caerostris</taxon>
    </lineage>
</organism>
<reference evidence="1 2" key="1">
    <citation type="submission" date="2021-06" db="EMBL/GenBank/DDBJ databases">
        <title>Caerostris extrusa draft genome.</title>
        <authorList>
            <person name="Kono N."/>
            <person name="Arakawa K."/>
        </authorList>
    </citation>
    <scope>NUCLEOTIDE SEQUENCE [LARGE SCALE GENOMIC DNA]</scope>
</reference>
<proteinExistence type="predicted"/>
<gene>
    <name evidence="1" type="ORF">CEXT_368001</name>
</gene>
<keyword evidence="2" id="KW-1185">Reference proteome</keyword>
<evidence type="ECO:0000313" key="2">
    <source>
        <dbReference type="Proteomes" id="UP001054945"/>
    </source>
</evidence>
<evidence type="ECO:0000313" key="1">
    <source>
        <dbReference type="EMBL" id="GIX80012.1"/>
    </source>
</evidence>
<name>A0AAV4N5L6_CAEEX</name>
<dbReference type="Proteomes" id="UP001054945">
    <property type="component" value="Unassembled WGS sequence"/>
</dbReference>
<sequence>MNSVRGLIRMWKREQRFIDDVPQSHGVSAKTQISKISDPRVLRLKDFDGTLQKTILPYREMKEATT</sequence>
<dbReference type="EMBL" id="BPLR01020562">
    <property type="protein sequence ID" value="GIX80012.1"/>
    <property type="molecule type" value="Genomic_DNA"/>
</dbReference>
<protein>
    <submittedName>
        <fullName evidence="1">Uncharacterized protein</fullName>
    </submittedName>
</protein>